<sequence length="262" mass="30143">MHHEVKELGVHVMICTIRYVTKSEEQYTFRKYFRFQVFKPLDVKTKFYNAENDEVYLESLLQNLTAIPLCLEKVSLEPSEYFIVKDMNKIESDNKREQFNSNECRQYLFCLTPKPELRANINLLKSVTVIGKLDIVGTSAIGVKGHLQTSPLERMPPNYNDIRLTVEGVPSQVALKQNKQDMEPYLYFDNKSTEQSILWLGISGKSLDKLAPLSSAVFSLTGYPIKNGLHPIPSIRITDVLSKNHYDFSEIAYVFVNETTFQ</sequence>
<reference evidence="5 6" key="1">
    <citation type="journal article" date="2018" name="Gigascience">
        <title>Genomes of trombidid mites reveal novel predicted allergens and laterally-transferred genes associated with secondary metabolism.</title>
        <authorList>
            <person name="Dong X."/>
            <person name="Chaisiri K."/>
            <person name="Xia D."/>
            <person name="Armstrong S.D."/>
            <person name="Fang Y."/>
            <person name="Donnelly M.J."/>
            <person name="Kadowaki T."/>
            <person name="McGarry J.W."/>
            <person name="Darby A.C."/>
            <person name="Makepeace B.L."/>
        </authorList>
    </citation>
    <scope>NUCLEOTIDE SEQUENCE [LARGE SCALE GENOMIC DNA]</scope>
    <source>
        <strain evidence="5">UoL-UT</strain>
    </source>
</reference>
<name>A0A443SAT0_9ACAR</name>
<feature type="domain" description="Trafficking protein particle complex subunit 13 middle" evidence="4">
    <location>
        <begin position="41"/>
        <end position="157"/>
    </location>
</feature>
<dbReference type="Proteomes" id="UP000288716">
    <property type="component" value="Unassembled WGS sequence"/>
</dbReference>
<dbReference type="EMBL" id="NCKV01004690">
    <property type="protein sequence ID" value="RWS24584.1"/>
    <property type="molecule type" value="Genomic_DNA"/>
</dbReference>
<gene>
    <name evidence="5" type="ORF">B4U80_01698</name>
</gene>
<dbReference type="InterPro" id="IPR010378">
    <property type="entry name" value="TRAPPC13"/>
</dbReference>
<protein>
    <submittedName>
        <fullName evidence="5">Trafficking protein particle complex subunit 13-like protein</fullName>
    </submittedName>
</protein>
<dbReference type="InterPro" id="IPR055428">
    <property type="entry name" value="TRAPPC13_C"/>
</dbReference>
<dbReference type="Pfam" id="PF23643">
    <property type="entry name" value="TRAPPC13_C"/>
    <property type="match status" value="1"/>
</dbReference>
<dbReference type="Pfam" id="PF06159">
    <property type="entry name" value="TRAPPC13_N"/>
    <property type="match status" value="1"/>
</dbReference>
<evidence type="ECO:0000259" key="2">
    <source>
        <dbReference type="Pfam" id="PF06159"/>
    </source>
</evidence>
<dbReference type="InterPro" id="IPR055429">
    <property type="entry name" value="TRAPPC13_M"/>
</dbReference>
<evidence type="ECO:0000259" key="3">
    <source>
        <dbReference type="Pfam" id="PF23643"/>
    </source>
</evidence>
<keyword evidence="6" id="KW-1185">Reference proteome</keyword>
<organism evidence="5 6">
    <name type="scientific">Leptotrombidium deliense</name>
    <dbReference type="NCBI Taxonomy" id="299467"/>
    <lineage>
        <taxon>Eukaryota</taxon>
        <taxon>Metazoa</taxon>
        <taxon>Ecdysozoa</taxon>
        <taxon>Arthropoda</taxon>
        <taxon>Chelicerata</taxon>
        <taxon>Arachnida</taxon>
        <taxon>Acari</taxon>
        <taxon>Acariformes</taxon>
        <taxon>Trombidiformes</taxon>
        <taxon>Prostigmata</taxon>
        <taxon>Anystina</taxon>
        <taxon>Parasitengona</taxon>
        <taxon>Trombiculoidea</taxon>
        <taxon>Trombiculidae</taxon>
        <taxon>Leptotrombidium</taxon>
    </lineage>
</organism>
<dbReference type="OrthoDB" id="6485696at2759"/>
<evidence type="ECO:0000313" key="5">
    <source>
        <dbReference type="EMBL" id="RWS24584.1"/>
    </source>
</evidence>
<dbReference type="InterPro" id="IPR055427">
    <property type="entry name" value="TRAPPC13_N"/>
</dbReference>
<dbReference type="AlphaFoldDB" id="A0A443SAT0"/>
<comment type="caution">
    <text evidence="5">The sequence shown here is derived from an EMBL/GenBank/DDBJ whole genome shotgun (WGS) entry which is preliminary data.</text>
</comment>
<dbReference type="VEuPathDB" id="VectorBase:LDEU007455"/>
<proteinExistence type="inferred from homology"/>
<dbReference type="PANTHER" id="PTHR13134">
    <property type="entry name" value="TRAFFICKING PROTEIN PARTICLE COMPLEX SUBUNIT 13"/>
    <property type="match status" value="1"/>
</dbReference>
<feature type="domain" description="Trafficking protein particle complex subunit 13 C-terminal" evidence="3">
    <location>
        <begin position="179"/>
        <end position="256"/>
    </location>
</feature>
<evidence type="ECO:0000256" key="1">
    <source>
        <dbReference type="ARBA" id="ARBA00010785"/>
    </source>
</evidence>
<comment type="similarity">
    <text evidence="1">Belongs to the TRAPPC13 family.</text>
</comment>
<evidence type="ECO:0000313" key="6">
    <source>
        <dbReference type="Proteomes" id="UP000288716"/>
    </source>
</evidence>
<evidence type="ECO:0000259" key="4">
    <source>
        <dbReference type="Pfam" id="PF23647"/>
    </source>
</evidence>
<feature type="domain" description="Trafficking protein particle complex subunit 13 N-terminal" evidence="2">
    <location>
        <begin position="2"/>
        <end position="37"/>
    </location>
</feature>
<dbReference type="GO" id="GO:1990072">
    <property type="term" value="C:TRAPPIII protein complex"/>
    <property type="evidence" value="ECO:0007669"/>
    <property type="project" value="TreeGrafter"/>
</dbReference>
<accession>A0A443SAT0</accession>
<dbReference type="STRING" id="299467.A0A443SAT0"/>
<dbReference type="PANTHER" id="PTHR13134:SF3">
    <property type="entry name" value="TRAFFICKING PROTEIN PARTICLE COMPLEX SUBUNIT 13"/>
    <property type="match status" value="1"/>
</dbReference>
<dbReference type="Pfam" id="PF23647">
    <property type="entry name" value="TRAPPC13_M"/>
    <property type="match status" value="1"/>
</dbReference>